<dbReference type="InterPro" id="IPR016156">
    <property type="entry name" value="FAD/NAD-linked_Rdtase_dimer_sf"/>
</dbReference>
<dbReference type="EMBL" id="JANRMI010000004">
    <property type="protein sequence ID" value="MDG0817586.1"/>
    <property type="molecule type" value="Genomic_DNA"/>
</dbReference>
<proteinExistence type="predicted"/>
<gene>
    <name evidence="10" type="ORF">NWE73_14495</name>
</gene>
<dbReference type="Pfam" id="PF14759">
    <property type="entry name" value="Reductase_C"/>
    <property type="match status" value="1"/>
</dbReference>
<dbReference type="Pfam" id="PF00355">
    <property type="entry name" value="Rieske"/>
    <property type="match status" value="1"/>
</dbReference>
<evidence type="ECO:0000313" key="11">
    <source>
        <dbReference type="Proteomes" id="UP001152321"/>
    </source>
</evidence>
<comment type="cofactor">
    <cofactor evidence="1">
        <name>FAD</name>
        <dbReference type="ChEBI" id="CHEBI:57692"/>
    </cofactor>
</comment>
<organism evidence="10 11">
    <name type="scientific">Bdellovibrio svalbardensis</name>
    <dbReference type="NCBI Taxonomy" id="2972972"/>
    <lineage>
        <taxon>Bacteria</taxon>
        <taxon>Pseudomonadati</taxon>
        <taxon>Bdellovibrionota</taxon>
        <taxon>Bdellovibrionia</taxon>
        <taxon>Bdellovibrionales</taxon>
        <taxon>Pseudobdellovibrionaceae</taxon>
        <taxon>Bdellovibrio</taxon>
    </lineage>
</organism>
<evidence type="ECO:0000256" key="1">
    <source>
        <dbReference type="ARBA" id="ARBA00001974"/>
    </source>
</evidence>
<evidence type="ECO:0000259" key="9">
    <source>
        <dbReference type="PROSITE" id="PS51296"/>
    </source>
</evidence>
<keyword evidence="6" id="KW-0560">Oxidoreductase</keyword>
<dbReference type="Pfam" id="PF07992">
    <property type="entry name" value="Pyr_redox_2"/>
    <property type="match status" value="1"/>
</dbReference>
<keyword evidence="3" id="KW-0001">2Fe-2S</keyword>
<dbReference type="Gene3D" id="3.30.390.30">
    <property type="match status" value="1"/>
</dbReference>
<evidence type="ECO:0000313" key="10">
    <source>
        <dbReference type="EMBL" id="MDG0817586.1"/>
    </source>
</evidence>
<dbReference type="PANTHER" id="PTHR43557">
    <property type="entry name" value="APOPTOSIS-INDUCING FACTOR 1"/>
    <property type="match status" value="1"/>
</dbReference>
<protein>
    <submittedName>
        <fullName evidence="10">FAD-dependent oxidoreductase</fullName>
    </submittedName>
</protein>
<accession>A0ABT6DL34</accession>
<dbReference type="Gene3D" id="2.102.10.10">
    <property type="entry name" value="Rieske [2Fe-2S] iron-sulphur domain"/>
    <property type="match status" value="1"/>
</dbReference>
<dbReference type="PANTHER" id="PTHR43557:SF2">
    <property type="entry name" value="RIESKE DOMAIN-CONTAINING PROTEIN-RELATED"/>
    <property type="match status" value="1"/>
</dbReference>
<dbReference type="SUPFAM" id="SSF55424">
    <property type="entry name" value="FAD/NAD-linked reductases, dimerisation (C-terminal) domain"/>
    <property type="match status" value="1"/>
</dbReference>
<keyword evidence="4" id="KW-0479">Metal-binding</keyword>
<keyword evidence="2" id="KW-0285">Flavoprotein</keyword>
<reference evidence="10" key="1">
    <citation type="submission" date="2022-08" db="EMBL/GenBank/DDBJ databases">
        <title>Novel Bdellovibrio Species Isolated from Svalbard: Designation Bdellovibrio svalbardensis.</title>
        <authorList>
            <person name="Mitchell R.J."/>
            <person name="Choi S.Y."/>
        </authorList>
    </citation>
    <scope>NUCLEOTIDE SEQUENCE</scope>
    <source>
        <strain evidence="10">PAP01</strain>
    </source>
</reference>
<feature type="domain" description="Rieske" evidence="9">
    <location>
        <begin position="13"/>
        <end position="108"/>
    </location>
</feature>
<evidence type="ECO:0000256" key="5">
    <source>
        <dbReference type="ARBA" id="ARBA00022827"/>
    </source>
</evidence>
<dbReference type="SUPFAM" id="SSF50022">
    <property type="entry name" value="ISP domain"/>
    <property type="match status" value="1"/>
</dbReference>
<dbReference type="PRINTS" id="PR00411">
    <property type="entry name" value="PNDRDTASEI"/>
</dbReference>
<dbReference type="InterPro" id="IPR023753">
    <property type="entry name" value="FAD/NAD-binding_dom"/>
</dbReference>
<dbReference type="SUPFAM" id="SSF51905">
    <property type="entry name" value="FAD/NAD(P)-binding domain"/>
    <property type="match status" value="1"/>
</dbReference>
<evidence type="ECO:0000256" key="2">
    <source>
        <dbReference type="ARBA" id="ARBA00022630"/>
    </source>
</evidence>
<evidence type="ECO:0000256" key="4">
    <source>
        <dbReference type="ARBA" id="ARBA00022723"/>
    </source>
</evidence>
<sequence>MAISAEVSGPDFSKGVSVELIAEGESILGHVGDKAILLSKIEDQFYAIGAHCTHYGGPLNEGLITGETVHCPWHHAVFSLKTGEALKAPALTPVSCWSIEVRDDKVFVTGKRKAAVEPRAGTEKQQFVIVGGGAAGTAAAVMLRRKGFLGSIHLLSEDEALPYDRTNLSKDYLAGNAPEEWIPLWGQEFYRKHDIKLELNAKVMKIDGHRKHLFLADGRSLKFDKCLIATGGTPVKPPIPGIEQDHVYMLRSLKDCRHIIDRTSWAQKVAFIGSGFIALEAAAALRARNLEVHIVAPEDLPLIKVVGVHVGSYLKKLHEEHGVHFHLGHGIKEIRARSIVLDDKTSVACDFVIVGAGVRPNTLLAEQAGCKVDKGVLVDEYLETSVPGIYAAGDIARWPDPHSNKHIRVEHWEVAERQGQIAALNMLGDGVKFQEVPFFWTQHYDTSLGYVGNGGDFDRMEVFGDLGKNDFAVAFYDDERVAALLTVGRDRESLLIEDAITHFDNKKVQETLLDYERRLHSKHTPTPNYFEPSP</sequence>
<dbReference type="RefSeq" id="WP_277579058.1">
    <property type="nucleotide sequence ID" value="NZ_JANRMI010000004.1"/>
</dbReference>
<dbReference type="InterPro" id="IPR017941">
    <property type="entry name" value="Rieske_2Fe-2S"/>
</dbReference>
<evidence type="ECO:0000256" key="7">
    <source>
        <dbReference type="ARBA" id="ARBA00023004"/>
    </source>
</evidence>
<dbReference type="InterPro" id="IPR028202">
    <property type="entry name" value="Reductase_C"/>
</dbReference>
<dbReference type="InterPro" id="IPR036188">
    <property type="entry name" value="FAD/NAD-bd_sf"/>
</dbReference>
<evidence type="ECO:0000256" key="3">
    <source>
        <dbReference type="ARBA" id="ARBA00022714"/>
    </source>
</evidence>
<keyword evidence="8" id="KW-0411">Iron-sulfur</keyword>
<name>A0ABT6DL34_9BACT</name>
<dbReference type="InterPro" id="IPR036922">
    <property type="entry name" value="Rieske_2Fe-2S_sf"/>
</dbReference>
<keyword evidence="11" id="KW-1185">Reference proteome</keyword>
<evidence type="ECO:0000256" key="6">
    <source>
        <dbReference type="ARBA" id="ARBA00023002"/>
    </source>
</evidence>
<evidence type="ECO:0000256" key="8">
    <source>
        <dbReference type="ARBA" id="ARBA00023014"/>
    </source>
</evidence>
<dbReference type="Gene3D" id="3.50.50.60">
    <property type="entry name" value="FAD/NAD(P)-binding domain"/>
    <property type="match status" value="2"/>
</dbReference>
<dbReference type="Proteomes" id="UP001152321">
    <property type="component" value="Unassembled WGS sequence"/>
</dbReference>
<keyword evidence="5" id="KW-0274">FAD</keyword>
<keyword evidence="7" id="KW-0408">Iron</keyword>
<dbReference type="InterPro" id="IPR050446">
    <property type="entry name" value="FAD-oxidoreductase/Apoptosis"/>
</dbReference>
<comment type="caution">
    <text evidence="10">The sequence shown here is derived from an EMBL/GenBank/DDBJ whole genome shotgun (WGS) entry which is preliminary data.</text>
</comment>
<dbReference type="PRINTS" id="PR00368">
    <property type="entry name" value="FADPNR"/>
</dbReference>
<dbReference type="PROSITE" id="PS51296">
    <property type="entry name" value="RIESKE"/>
    <property type="match status" value="1"/>
</dbReference>